<feature type="compositionally biased region" description="Basic and acidic residues" evidence="1">
    <location>
        <begin position="914"/>
        <end position="924"/>
    </location>
</feature>
<evidence type="ECO:0000256" key="1">
    <source>
        <dbReference type="SAM" id="MobiDB-lite"/>
    </source>
</evidence>
<sequence length="951" mass="103384">MGSSLDTVAPSFSNRDFPGSLGPGLQRLNTFHDGGQNHPSSATLKRSNTLEDGRSCPNSIGALARRSEKGSSGPRFLRSNTFHDDGHNYTASAALKRANTLEDGRSRSSPVGALANITENTLCGSSGEPVASRWYNPSPKTNNIYSPNESPIALPDSLKHKQQQSDGKAQELQHDGSQVNQKGPPFDLNNNNDDNMMHKPQVEDQIRSSRAKQLARRQKMRSLSSTTKTRTKKSSKPITTAAGDNHDTLDSTLTAELTLVQGLQVTPRARSSTAPIHTHRAYSQTIKALNQKEEYNDFTPSLTDYGGKDWHSLVEETPLTENDHPMHELVEKGGGGADPSTRRRIELVPGTEKGTVAVKYSGTNETAQVQFGKPSKKSPRKQASAPSKPEGPDKAPFDGVGSIPHASKAEGSALLPCPSGRPEPFRSRASTEGGAALPQTGQKQADQEALRPSLRSGSRPEVRRRACTEVGTATLRSDKGQSNHAGQNIRKKKGPSSLSPRQSLGISMKNPFRPASAKVFASSPNGLVIQGHDRDFFNFVTEVPVVESARLPERRERPETPVRHEGYQEGRKDSPVFGPDNMILPVEQDLFDTPYLSLMLGSGDAGRTMNYIREDDEEEGFNSASSSPEPGGRPNTPAGGEERGRTKRNPPPPWGEGGGGRGGLPGVRVTLDVKLGGQVHELAHHSGQRPRDSARAFLRDCGAQAITSPESLSQYEDAITAAIEKRLKEKAKRNARQKSETGLFHHDNLCTARTVQACRRQLEIEVPRAVQNINSQEEEEEDIVKERQANGEEIVWDLALVQSNINQNHLHGDGLTDDGYHQCSNGKYAEQEKEQQASAPVKAGNITNTKPTNGAIWYNDDMERVVVKKTASAGTTSIEEHRLSSSAAAQQQASLLQNKNRISSRGGKKCLSKKGGEEDRKGDAEGVDSNSIWKALSKMRAATEMFQQACK</sequence>
<feature type="compositionally biased region" description="Polar residues" evidence="1">
    <location>
        <begin position="1"/>
        <end position="14"/>
    </location>
</feature>
<feature type="region of interest" description="Disordered" evidence="1">
    <location>
        <begin position="821"/>
        <end position="847"/>
    </location>
</feature>
<feature type="region of interest" description="Disordered" evidence="1">
    <location>
        <begin position="894"/>
        <end position="930"/>
    </location>
</feature>
<feature type="compositionally biased region" description="Basic and acidic residues" evidence="1">
    <location>
        <begin position="321"/>
        <end position="331"/>
    </location>
</feature>
<feature type="compositionally biased region" description="Polar residues" evidence="1">
    <location>
        <begin position="37"/>
        <end position="47"/>
    </location>
</feature>
<feature type="compositionally biased region" description="Basic residues" evidence="1">
    <location>
        <begin position="209"/>
        <end position="220"/>
    </location>
</feature>
<feature type="compositionally biased region" description="Basic and acidic residues" evidence="1">
    <location>
        <begin position="195"/>
        <end position="207"/>
    </location>
</feature>
<feature type="compositionally biased region" description="Polar residues" evidence="1">
    <location>
        <begin position="138"/>
        <end position="149"/>
    </location>
</feature>
<protein>
    <submittedName>
        <fullName evidence="2">Uncharacterized protein</fullName>
    </submittedName>
</protein>
<feature type="region of interest" description="Disordered" evidence="1">
    <location>
        <begin position="616"/>
        <end position="668"/>
    </location>
</feature>
<name>A0A6V1TF25_HETAK</name>
<feature type="region of interest" description="Disordered" evidence="1">
    <location>
        <begin position="1"/>
        <end position="87"/>
    </location>
</feature>
<feature type="compositionally biased region" description="Basic and acidic residues" evidence="1">
    <location>
        <begin position="553"/>
        <end position="574"/>
    </location>
</feature>
<reference evidence="2" key="1">
    <citation type="submission" date="2021-01" db="EMBL/GenBank/DDBJ databases">
        <authorList>
            <person name="Corre E."/>
            <person name="Pelletier E."/>
            <person name="Niang G."/>
            <person name="Scheremetjew M."/>
            <person name="Finn R."/>
            <person name="Kale V."/>
            <person name="Holt S."/>
            <person name="Cochrane G."/>
            <person name="Meng A."/>
            <person name="Brown T."/>
            <person name="Cohen L."/>
        </authorList>
    </citation>
    <scope>NUCLEOTIDE SEQUENCE</scope>
    <source>
        <strain evidence="2">CCMP3107</strain>
    </source>
</reference>
<dbReference type="EMBL" id="HBIU01040455">
    <property type="protein sequence ID" value="CAE0639591.1"/>
    <property type="molecule type" value="Transcribed_RNA"/>
</dbReference>
<dbReference type="AlphaFoldDB" id="A0A6V1TF25"/>
<feature type="region of interest" description="Disordered" evidence="1">
    <location>
        <begin position="321"/>
        <end position="509"/>
    </location>
</feature>
<proteinExistence type="predicted"/>
<gene>
    <name evidence="2" type="ORF">HAKA00212_LOCUS18406</name>
</gene>
<feature type="compositionally biased region" description="Basic and acidic residues" evidence="1">
    <location>
        <begin position="458"/>
        <end position="467"/>
    </location>
</feature>
<organism evidence="2">
    <name type="scientific">Heterosigma akashiwo</name>
    <name type="common">Chromophytic alga</name>
    <name type="synonym">Heterosigma carterae</name>
    <dbReference type="NCBI Taxonomy" id="2829"/>
    <lineage>
        <taxon>Eukaryota</taxon>
        <taxon>Sar</taxon>
        <taxon>Stramenopiles</taxon>
        <taxon>Ochrophyta</taxon>
        <taxon>Raphidophyceae</taxon>
        <taxon>Chattonellales</taxon>
        <taxon>Chattonellaceae</taxon>
        <taxon>Heterosigma</taxon>
    </lineage>
</organism>
<accession>A0A6V1TF25</accession>
<feature type="compositionally biased region" description="Gly residues" evidence="1">
    <location>
        <begin position="655"/>
        <end position="665"/>
    </location>
</feature>
<feature type="region of interest" description="Disordered" evidence="1">
    <location>
        <begin position="121"/>
        <end position="247"/>
    </location>
</feature>
<feature type="compositionally biased region" description="Polar residues" evidence="1">
    <location>
        <begin position="496"/>
        <end position="505"/>
    </location>
</feature>
<evidence type="ECO:0000313" key="2">
    <source>
        <dbReference type="EMBL" id="CAE0639591.1"/>
    </source>
</evidence>
<feature type="region of interest" description="Disordered" evidence="1">
    <location>
        <begin position="553"/>
        <end position="579"/>
    </location>
</feature>